<dbReference type="PANTHER" id="PTHR12083:SF9">
    <property type="entry name" value="BIFUNCTIONAL POLYNUCLEOTIDE PHOSPHATASE_KINASE"/>
    <property type="match status" value="1"/>
</dbReference>
<dbReference type="Gene3D" id="3.40.50.300">
    <property type="entry name" value="P-loop containing nucleotide triphosphate hydrolases"/>
    <property type="match status" value="1"/>
</dbReference>
<evidence type="ECO:0000313" key="2">
    <source>
        <dbReference type="EMBL" id="KPA82982.1"/>
    </source>
</evidence>
<dbReference type="InterPro" id="IPR027417">
    <property type="entry name" value="P-loop_NTPase"/>
</dbReference>
<dbReference type="GO" id="GO:0046404">
    <property type="term" value="F:ATP-dependent polydeoxyribonucleotide 5'-hydroxyl-kinase activity"/>
    <property type="evidence" value="ECO:0007669"/>
    <property type="project" value="TreeGrafter"/>
</dbReference>
<organism evidence="2 3">
    <name type="scientific">Leptomonas pyrrhocoris</name>
    <name type="common">Firebug parasite</name>
    <dbReference type="NCBI Taxonomy" id="157538"/>
    <lineage>
        <taxon>Eukaryota</taxon>
        <taxon>Discoba</taxon>
        <taxon>Euglenozoa</taxon>
        <taxon>Kinetoplastea</taxon>
        <taxon>Metakinetoplastina</taxon>
        <taxon>Trypanosomatida</taxon>
        <taxon>Trypanosomatidae</taxon>
        <taxon>Leishmaniinae</taxon>
        <taxon>Leptomonas</taxon>
    </lineage>
</organism>
<comment type="caution">
    <text evidence="2">The sequence shown here is derived from an EMBL/GenBank/DDBJ whole genome shotgun (WGS) entry which is preliminary data.</text>
</comment>
<dbReference type="EMBL" id="LGTL01000004">
    <property type="protein sequence ID" value="KPA82982.1"/>
    <property type="molecule type" value="Genomic_DNA"/>
</dbReference>
<feature type="region of interest" description="Disordered" evidence="1">
    <location>
        <begin position="1"/>
        <end position="24"/>
    </location>
</feature>
<dbReference type="InterPro" id="IPR013954">
    <property type="entry name" value="PNK3P"/>
</dbReference>
<dbReference type="NCBIfam" id="TIGR01662">
    <property type="entry name" value="HAD-SF-IIIA"/>
    <property type="match status" value="1"/>
</dbReference>
<feature type="compositionally biased region" description="Low complexity" evidence="1">
    <location>
        <begin position="10"/>
        <end position="22"/>
    </location>
</feature>
<protein>
    <submittedName>
        <fullName evidence="2">Putative polynucleotide kinase 3'-phosphatase</fullName>
    </submittedName>
</protein>
<evidence type="ECO:0000256" key="1">
    <source>
        <dbReference type="SAM" id="MobiDB-lite"/>
    </source>
</evidence>
<keyword evidence="2" id="KW-0418">Kinase</keyword>
<dbReference type="GO" id="GO:0006281">
    <property type="term" value="P:DNA repair"/>
    <property type="evidence" value="ECO:0007669"/>
    <property type="project" value="TreeGrafter"/>
</dbReference>
<accession>A0A0N0DXM5</accession>
<keyword evidence="2" id="KW-0808">Transferase</keyword>
<dbReference type="InterPro" id="IPR006551">
    <property type="entry name" value="Polynucleotide_phosphatase"/>
</dbReference>
<dbReference type="RefSeq" id="XP_015661421.1">
    <property type="nucleotide sequence ID" value="XM_015799819.1"/>
</dbReference>
<dbReference type="PANTHER" id="PTHR12083">
    <property type="entry name" value="BIFUNCTIONAL POLYNUCLEOTIDE PHOSPHATASE/KINASE"/>
    <property type="match status" value="1"/>
</dbReference>
<dbReference type="GeneID" id="26903013"/>
<reference evidence="2 3" key="1">
    <citation type="submission" date="2015-07" db="EMBL/GenBank/DDBJ databases">
        <title>High-quality genome of monoxenous trypanosomatid Leptomonas pyrrhocoris.</title>
        <authorList>
            <person name="Flegontov P."/>
            <person name="Butenko A."/>
            <person name="Firsov S."/>
            <person name="Vlcek C."/>
            <person name="Logacheva M.D."/>
            <person name="Field M."/>
            <person name="Filatov D."/>
            <person name="Flegontova O."/>
            <person name="Gerasimov E."/>
            <person name="Jackson A.P."/>
            <person name="Kelly S."/>
            <person name="Opperdoes F."/>
            <person name="O'Reilly A."/>
            <person name="Votypka J."/>
            <person name="Yurchenko V."/>
            <person name="Lukes J."/>
        </authorList>
    </citation>
    <scope>NUCLEOTIDE SEQUENCE [LARGE SCALE GENOMIC DNA]</scope>
    <source>
        <strain evidence="2">H10</strain>
    </source>
</reference>
<dbReference type="GO" id="GO:0003690">
    <property type="term" value="F:double-stranded DNA binding"/>
    <property type="evidence" value="ECO:0007669"/>
    <property type="project" value="TreeGrafter"/>
</dbReference>
<dbReference type="GO" id="GO:0046403">
    <property type="term" value="F:polynucleotide 3'-phosphatase activity"/>
    <property type="evidence" value="ECO:0007669"/>
    <property type="project" value="TreeGrafter"/>
</dbReference>
<dbReference type="Proteomes" id="UP000037923">
    <property type="component" value="Unassembled WGS sequence"/>
</dbReference>
<dbReference type="InterPro" id="IPR006549">
    <property type="entry name" value="HAD-SF_hydro_IIIA"/>
</dbReference>
<evidence type="ECO:0000313" key="3">
    <source>
        <dbReference type="Proteomes" id="UP000037923"/>
    </source>
</evidence>
<name>A0A0N0DXM5_LEPPY</name>
<keyword evidence="3" id="KW-1185">Reference proteome</keyword>
<dbReference type="Pfam" id="PF08645">
    <property type="entry name" value="PNK3P"/>
    <property type="match status" value="1"/>
</dbReference>
<dbReference type="OrthoDB" id="19045at2759"/>
<dbReference type="SUPFAM" id="SSF52540">
    <property type="entry name" value="P-loop containing nucleoside triphosphate hydrolases"/>
    <property type="match status" value="1"/>
</dbReference>
<sequence length="517" mass="56578">MPATRKRQRSSPSPSSTAASSAVCRSKDEWEKLENGSVLMLPPTTSIVKEALHTLKDSAASGVVVKIAAFDMDDTVIKPASGGVFPRDDPTDWQWVVPEVRDYLQHLHQCGFLIALFSNQMGIGKGSSWNAAKADSIEAKVALLSHDAAVPLCACLATRDDAWRKPSPRIWHLFVTRVAQCVRDGCASSADAVAKEEVTVDCEAYSFYVGDAAGRTTPTLAGRKKDFSCADRHFAYNLQLPFFTPEQFFAFEVGHLLQEDALTTRRAGEAKGLSYRLSTALLRRTAPSSGAAATSADFSWGDVCPEELRSLPRTYAQLSVQVITFTTVKTISLPSAPPLFARTGEQELIIFVGFPGCGKSSFYRRHLQPYGYAHVNRDILQTRAKCIRAAEEHWARGDSVVVDNTNPTVEDRQAYIDVVKKHTPKRNATAVAVLPVRIFCFTHSRGLASHMNVVRAHVEGVPRVPAIAYNVFQNKLQRPTTTEEVAALGIEAVWGIPPVVCFDDAPVGTEKAFSLLL</sequence>
<dbReference type="Gene3D" id="3.40.50.1000">
    <property type="entry name" value="HAD superfamily/HAD-like"/>
    <property type="match status" value="1"/>
</dbReference>
<dbReference type="OMA" id="SDRMFAA"/>
<dbReference type="NCBIfam" id="TIGR01664">
    <property type="entry name" value="DNA-3'-Pase"/>
    <property type="match status" value="1"/>
</dbReference>
<dbReference type="InterPro" id="IPR023214">
    <property type="entry name" value="HAD_sf"/>
</dbReference>
<proteinExistence type="predicted"/>
<dbReference type="SUPFAM" id="SSF56784">
    <property type="entry name" value="HAD-like"/>
    <property type="match status" value="1"/>
</dbReference>
<dbReference type="InterPro" id="IPR036412">
    <property type="entry name" value="HAD-like_sf"/>
</dbReference>
<gene>
    <name evidence="2" type="ORF">ABB37_02722</name>
</gene>
<dbReference type="AlphaFoldDB" id="A0A0N0DXM5"/>
<dbReference type="VEuPathDB" id="TriTrypDB:LpyrH10_04_2720"/>